<evidence type="ECO:0000256" key="11">
    <source>
        <dbReference type="SAM" id="MobiDB-lite"/>
    </source>
</evidence>
<feature type="region of interest" description="Disordered" evidence="11">
    <location>
        <begin position="19"/>
        <end position="38"/>
    </location>
</feature>
<evidence type="ECO:0000256" key="5">
    <source>
        <dbReference type="ARBA" id="ARBA00022833"/>
    </source>
</evidence>
<keyword evidence="5" id="KW-0862">Zinc</keyword>
<feature type="compositionally biased region" description="Basic and acidic residues" evidence="11">
    <location>
        <begin position="277"/>
        <end position="292"/>
    </location>
</feature>
<comment type="subcellular location">
    <subcellularLocation>
        <location evidence="1">Nucleus</location>
    </subcellularLocation>
</comment>
<dbReference type="FunFam" id="3.30.160.60:FF:000417">
    <property type="entry name" value="Zinc finger protein"/>
    <property type="match status" value="1"/>
</dbReference>
<dbReference type="FunFam" id="3.30.160.60:FF:000478">
    <property type="entry name" value="Zinc finger protein 133"/>
    <property type="match status" value="1"/>
</dbReference>
<dbReference type="PANTHER" id="PTHR24393">
    <property type="entry name" value="ZINC FINGER PROTEIN"/>
    <property type="match status" value="1"/>
</dbReference>
<evidence type="ECO:0000256" key="6">
    <source>
        <dbReference type="ARBA" id="ARBA00023015"/>
    </source>
</evidence>
<dbReference type="FunFam" id="3.30.160.60:FF:000322">
    <property type="entry name" value="GDNF-inducible zinc finger protein 1"/>
    <property type="match status" value="1"/>
</dbReference>
<dbReference type="GO" id="GO:0008270">
    <property type="term" value="F:zinc ion binding"/>
    <property type="evidence" value="ECO:0007669"/>
    <property type="project" value="UniProtKB-KW"/>
</dbReference>
<keyword evidence="6" id="KW-0805">Transcription regulation</keyword>
<keyword evidence="2" id="KW-0479">Metal-binding</keyword>
<feature type="region of interest" description="Disordered" evidence="11">
    <location>
        <begin position="131"/>
        <end position="165"/>
    </location>
</feature>
<feature type="compositionally biased region" description="Basic and acidic residues" evidence="11">
    <location>
        <begin position="205"/>
        <end position="216"/>
    </location>
</feature>
<evidence type="ECO:0000256" key="2">
    <source>
        <dbReference type="ARBA" id="ARBA00022723"/>
    </source>
</evidence>
<dbReference type="PROSITE" id="PS50157">
    <property type="entry name" value="ZINC_FINGER_C2H2_2"/>
    <property type="match status" value="7"/>
</dbReference>
<dbReference type="GO" id="GO:0001228">
    <property type="term" value="F:DNA-binding transcription activator activity, RNA polymerase II-specific"/>
    <property type="evidence" value="ECO:0007669"/>
    <property type="project" value="TreeGrafter"/>
</dbReference>
<dbReference type="EMBL" id="OY660880">
    <property type="protein sequence ID" value="CAJ1077572.1"/>
    <property type="molecule type" value="Genomic_DNA"/>
</dbReference>
<accession>A0AAV1GUU3</accession>
<evidence type="ECO:0000256" key="7">
    <source>
        <dbReference type="ARBA" id="ARBA00023125"/>
    </source>
</evidence>
<dbReference type="InterPro" id="IPR036236">
    <property type="entry name" value="Znf_C2H2_sf"/>
</dbReference>
<feature type="domain" description="C2H2-type" evidence="12">
    <location>
        <begin position="247"/>
        <end position="281"/>
    </location>
</feature>
<feature type="domain" description="C2H2-type" evidence="12">
    <location>
        <begin position="426"/>
        <end position="453"/>
    </location>
</feature>
<dbReference type="FunFam" id="3.30.160.60:FF:000624">
    <property type="entry name" value="zinc finger protein 697"/>
    <property type="match status" value="1"/>
</dbReference>
<feature type="region of interest" description="Disordered" evidence="11">
    <location>
        <begin position="270"/>
        <end position="340"/>
    </location>
</feature>
<gene>
    <name evidence="13" type="ORF">XNOV1_A042348</name>
</gene>
<proteinExistence type="predicted"/>
<evidence type="ECO:0000313" key="14">
    <source>
        <dbReference type="Proteomes" id="UP001178508"/>
    </source>
</evidence>
<feature type="domain" description="C2H2-type" evidence="12">
    <location>
        <begin position="219"/>
        <end position="246"/>
    </location>
</feature>
<keyword evidence="3" id="KW-0677">Repeat</keyword>
<name>A0AAV1GUU3_XYRNO</name>
<feature type="region of interest" description="Disordered" evidence="11">
    <location>
        <begin position="197"/>
        <end position="222"/>
    </location>
</feature>
<evidence type="ECO:0000256" key="4">
    <source>
        <dbReference type="ARBA" id="ARBA00022771"/>
    </source>
</evidence>
<sequence length="622" mass="71536">MSGFQGLKDLFRRRMDAAVKTDMPRQTSTSGYEEELHRQRQQLGVNIKPDMERHTADVQQVFVGKAGLSPLQEKNPHLDEEDTESPYIKKEQEELWSSQGGEQNQWLEGADTTKFMFTTVIVKGEDNVEEKFQSSQLHKRQTEEVETEAGAEDHGRPAPALKLDPERLLQLETEVKTEDASDPDTDDSDDWREAEVHHTGLKSVDNLEDKRPENAKKSHSCSQCGRTFKIKQNLKRHMRVHTGEKPYICQKCGKRFSWDNQLKRHKCIQGQTSELHQNQRVERREAQSRTDGGEPEPARTSSPERHSQHETENGGDGEKTTGHQLDLNSEESSKNERSNKSNTCFFCCKAFKKKWDLTQHMKNHTGEKPFSCSECGKKFGQKHHLIGHKRVHTGEKPFSCSECGQRFTRNSTLTCHMAIHRGEKPFGCSVCGKKFNQRGHLITHMLVHSGEKPFGCSECDKRFTHKYYLTLHMARHKGEKPISCSVCEQNFSWYSQLKNHKCFGGQTSEFYQNQMFEETTETGADVEDCGGPGLARNSDQERHLQLETEIKTENLSEPETEISNDWKEIREHQSGFDFMTNYDLFQRAATFNSERKQISDPESDETTHNNHLLKIYTNSYVG</sequence>
<evidence type="ECO:0000313" key="13">
    <source>
        <dbReference type="EMBL" id="CAJ1077572.1"/>
    </source>
</evidence>
<keyword evidence="7" id="KW-0238">DNA-binding</keyword>
<keyword evidence="9" id="KW-0539">Nucleus</keyword>
<evidence type="ECO:0000259" key="12">
    <source>
        <dbReference type="PROSITE" id="PS50157"/>
    </source>
</evidence>
<evidence type="ECO:0000256" key="10">
    <source>
        <dbReference type="PROSITE-ProRule" id="PRU00042"/>
    </source>
</evidence>
<protein>
    <submittedName>
        <fullName evidence="13">Zinc finger protein 436-like</fullName>
    </submittedName>
</protein>
<feature type="region of interest" description="Disordered" evidence="11">
    <location>
        <begin position="67"/>
        <end position="86"/>
    </location>
</feature>
<dbReference type="PANTHER" id="PTHR24393:SF34">
    <property type="entry name" value="PR_SET DOMAIN 13"/>
    <property type="match status" value="1"/>
</dbReference>
<dbReference type="Proteomes" id="UP001178508">
    <property type="component" value="Chromosome 17"/>
</dbReference>
<dbReference type="AlphaFoldDB" id="A0AAV1GUU3"/>
<evidence type="ECO:0000256" key="1">
    <source>
        <dbReference type="ARBA" id="ARBA00004123"/>
    </source>
</evidence>
<feature type="domain" description="C2H2-type" evidence="12">
    <location>
        <begin position="342"/>
        <end position="369"/>
    </location>
</feature>
<dbReference type="FunFam" id="3.30.160.60:FF:001450">
    <property type="entry name" value="zinc finger protein 774"/>
    <property type="match status" value="1"/>
</dbReference>
<dbReference type="InterPro" id="IPR013087">
    <property type="entry name" value="Znf_C2H2_type"/>
</dbReference>
<keyword evidence="8" id="KW-0804">Transcription</keyword>
<dbReference type="PROSITE" id="PS00028">
    <property type="entry name" value="ZINC_FINGER_C2H2_1"/>
    <property type="match status" value="6"/>
</dbReference>
<feature type="domain" description="C2H2-type" evidence="12">
    <location>
        <begin position="454"/>
        <end position="481"/>
    </location>
</feature>
<dbReference type="FunFam" id="3.30.160.60:FF:000100">
    <property type="entry name" value="Zinc finger 45-like"/>
    <property type="match status" value="1"/>
</dbReference>
<dbReference type="SUPFAM" id="SSF57667">
    <property type="entry name" value="beta-beta-alpha zinc fingers"/>
    <property type="match status" value="4"/>
</dbReference>
<dbReference type="Gene3D" id="3.30.160.60">
    <property type="entry name" value="Classic Zinc Finger"/>
    <property type="match status" value="8"/>
</dbReference>
<reference evidence="13" key="1">
    <citation type="submission" date="2023-08" db="EMBL/GenBank/DDBJ databases">
        <authorList>
            <person name="Alioto T."/>
            <person name="Alioto T."/>
            <person name="Gomez Garrido J."/>
        </authorList>
    </citation>
    <scope>NUCLEOTIDE SEQUENCE</scope>
</reference>
<dbReference type="GO" id="GO:0005634">
    <property type="term" value="C:nucleus"/>
    <property type="evidence" value="ECO:0007669"/>
    <property type="project" value="UniProtKB-SubCell"/>
</dbReference>
<evidence type="ECO:0000256" key="3">
    <source>
        <dbReference type="ARBA" id="ARBA00022737"/>
    </source>
</evidence>
<dbReference type="GO" id="GO:0000978">
    <property type="term" value="F:RNA polymerase II cis-regulatory region sequence-specific DNA binding"/>
    <property type="evidence" value="ECO:0007669"/>
    <property type="project" value="TreeGrafter"/>
</dbReference>
<dbReference type="SMART" id="SM00355">
    <property type="entry name" value="ZnF_C2H2"/>
    <property type="match status" value="8"/>
</dbReference>
<keyword evidence="14" id="KW-1185">Reference proteome</keyword>
<dbReference type="Pfam" id="PF00096">
    <property type="entry name" value="zf-C2H2"/>
    <property type="match status" value="5"/>
</dbReference>
<evidence type="ECO:0000256" key="9">
    <source>
        <dbReference type="ARBA" id="ARBA00023242"/>
    </source>
</evidence>
<keyword evidence="4 10" id="KW-0863">Zinc-finger</keyword>
<feature type="domain" description="C2H2-type" evidence="12">
    <location>
        <begin position="370"/>
        <end position="397"/>
    </location>
</feature>
<organism evidence="13 14">
    <name type="scientific">Xyrichtys novacula</name>
    <name type="common">Pearly razorfish</name>
    <name type="synonym">Hemipteronotus novacula</name>
    <dbReference type="NCBI Taxonomy" id="13765"/>
    <lineage>
        <taxon>Eukaryota</taxon>
        <taxon>Metazoa</taxon>
        <taxon>Chordata</taxon>
        <taxon>Craniata</taxon>
        <taxon>Vertebrata</taxon>
        <taxon>Euteleostomi</taxon>
        <taxon>Actinopterygii</taxon>
        <taxon>Neopterygii</taxon>
        <taxon>Teleostei</taxon>
        <taxon>Neoteleostei</taxon>
        <taxon>Acanthomorphata</taxon>
        <taxon>Eupercaria</taxon>
        <taxon>Labriformes</taxon>
        <taxon>Labridae</taxon>
        <taxon>Xyrichtys</taxon>
    </lineage>
</organism>
<evidence type="ECO:0000256" key="8">
    <source>
        <dbReference type="ARBA" id="ARBA00023163"/>
    </source>
</evidence>
<feature type="compositionally biased region" description="Basic and acidic residues" evidence="11">
    <location>
        <begin position="302"/>
        <end position="321"/>
    </location>
</feature>
<feature type="domain" description="C2H2-type" evidence="12">
    <location>
        <begin position="398"/>
        <end position="425"/>
    </location>
</feature>